<name>A0A3M0L3P7_HIRRU</name>
<dbReference type="EMBL" id="QRBI01000105">
    <property type="protein sequence ID" value="RMC13987.1"/>
    <property type="molecule type" value="Genomic_DNA"/>
</dbReference>
<proteinExistence type="predicted"/>
<sequence length="115" mass="13110">MRGQELLSYEASLRWFSLKKRRLWEDLIEAFQYLKGAYKKAGDELFTRAYGFKLEKNPTWSAASSSGAPAWEGHGTDGVSPEEATKMIGEVEHRSCEEKLGELRLFRAGEDFEVT</sequence>
<evidence type="ECO:0000313" key="2">
    <source>
        <dbReference type="EMBL" id="RMC13987.1"/>
    </source>
</evidence>
<feature type="compositionally biased region" description="Low complexity" evidence="1">
    <location>
        <begin position="61"/>
        <end position="70"/>
    </location>
</feature>
<evidence type="ECO:0000256" key="1">
    <source>
        <dbReference type="SAM" id="MobiDB-lite"/>
    </source>
</evidence>
<feature type="region of interest" description="Disordered" evidence="1">
    <location>
        <begin position="61"/>
        <end position="81"/>
    </location>
</feature>
<comment type="caution">
    <text evidence="2">The sequence shown here is derived from an EMBL/GenBank/DDBJ whole genome shotgun (WGS) entry which is preliminary data.</text>
</comment>
<dbReference type="AlphaFoldDB" id="A0A3M0L3P7"/>
<organism evidence="2 3">
    <name type="scientific">Hirundo rustica rustica</name>
    <dbReference type="NCBI Taxonomy" id="333673"/>
    <lineage>
        <taxon>Eukaryota</taxon>
        <taxon>Metazoa</taxon>
        <taxon>Chordata</taxon>
        <taxon>Craniata</taxon>
        <taxon>Vertebrata</taxon>
        <taxon>Euteleostomi</taxon>
        <taxon>Archelosauria</taxon>
        <taxon>Archosauria</taxon>
        <taxon>Dinosauria</taxon>
        <taxon>Saurischia</taxon>
        <taxon>Theropoda</taxon>
        <taxon>Coelurosauria</taxon>
        <taxon>Aves</taxon>
        <taxon>Neognathae</taxon>
        <taxon>Neoaves</taxon>
        <taxon>Telluraves</taxon>
        <taxon>Australaves</taxon>
        <taxon>Passeriformes</taxon>
        <taxon>Sylvioidea</taxon>
        <taxon>Hirundinidae</taxon>
        <taxon>Hirundo</taxon>
    </lineage>
</organism>
<reference evidence="2 3" key="1">
    <citation type="submission" date="2018-07" db="EMBL/GenBank/DDBJ databases">
        <title>A high quality draft genome assembly of the barn swallow (H. rustica rustica).</title>
        <authorList>
            <person name="Formenti G."/>
            <person name="Chiara M."/>
            <person name="Poveda L."/>
            <person name="Francoijs K.-J."/>
            <person name="Bonisoli-Alquati A."/>
            <person name="Canova L."/>
            <person name="Gianfranceschi L."/>
            <person name="Horner D.S."/>
            <person name="Saino N."/>
        </authorList>
    </citation>
    <scope>NUCLEOTIDE SEQUENCE [LARGE SCALE GENOMIC DNA]</scope>
    <source>
        <strain evidence="2">Chelidonia</strain>
        <tissue evidence="2">Blood</tissue>
    </source>
</reference>
<dbReference type="STRING" id="333673.A0A3M0L3P7"/>
<evidence type="ECO:0000313" key="3">
    <source>
        <dbReference type="Proteomes" id="UP000269221"/>
    </source>
</evidence>
<accession>A0A3M0L3P7</accession>
<gene>
    <name evidence="2" type="ORF">DUI87_09071</name>
</gene>
<keyword evidence="3" id="KW-1185">Reference proteome</keyword>
<dbReference type="OrthoDB" id="276744at2759"/>
<protein>
    <submittedName>
        <fullName evidence="2">Uncharacterized protein</fullName>
    </submittedName>
</protein>
<dbReference type="Proteomes" id="UP000269221">
    <property type="component" value="Unassembled WGS sequence"/>
</dbReference>